<keyword evidence="2" id="KW-1185">Reference proteome</keyword>
<gene>
    <name evidence="1" type="ORF">HNAJ_LOCUS6483</name>
</gene>
<evidence type="ECO:0000313" key="1">
    <source>
        <dbReference type="EMBL" id="VDO02343.1"/>
    </source>
</evidence>
<proteinExistence type="predicted"/>
<protein>
    <submittedName>
        <fullName evidence="1">Uncharacterized protein</fullName>
    </submittedName>
</protein>
<dbReference type="AlphaFoldDB" id="A0A3P7T3Y1"/>
<evidence type="ECO:0000313" key="2">
    <source>
        <dbReference type="Proteomes" id="UP000278807"/>
    </source>
</evidence>
<dbReference type="EMBL" id="UZAE01007191">
    <property type="protein sequence ID" value="VDO02343.1"/>
    <property type="molecule type" value="Genomic_DNA"/>
</dbReference>
<organism evidence="1 2">
    <name type="scientific">Rodentolepis nana</name>
    <name type="common">Dwarf tapeworm</name>
    <name type="synonym">Hymenolepis nana</name>
    <dbReference type="NCBI Taxonomy" id="102285"/>
    <lineage>
        <taxon>Eukaryota</taxon>
        <taxon>Metazoa</taxon>
        <taxon>Spiralia</taxon>
        <taxon>Lophotrochozoa</taxon>
        <taxon>Platyhelminthes</taxon>
        <taxon>Cestoda</taxon>
        <taxon>Eucestoda</taxon>
        <taxon>Cyclophyllidea</taxon>
        <taxon>Hymenolepididae</taxon>
        <taxon>Rodentolepis</taxon>
    </lineage>
</organism>
<accession>A0A3P7T3Y1</accession>
<name>A0A3P7T3Y1_RODNA</name>
<reference evidence="1 2" key="1">
    <citation type="submission" date="2018-11" db="EMBL/GenBank/DDBJ databases">
        <authorList>
            <consortium name="Pathogen Informatics"/>
        </authorList>
    </citation>
    <scope>NUCLEOTIDE SEQUENCE [LARGE SCALE GENOMIC DNA]</scope>
</reference>
<sequence>MKTLRQADQSKKCPIDAECQTDKRIGLDVCDEDDILAGDVSTIFLHS</sequence>
<dbReference type="Proteomes" id="UP000278807">
    <property type="component" value="Unassembled WGS sequence"/>
</dbReference>